<sequence length="198" mass="21747">MTSSVVMTNTGSFMQPKCRTQSSRLLSSLIYYLAAMMSSQEVMDNNHIDLVGGGVQERKGTKIAKTKKKPMKVVYISNPMKFKISASGFRALVQELTGQDSELPDPTKIVDDDDHGVGGNYLAVSSASKTVVDDEYCALEVPTKDPSQEQPARQDAPFGSFDDVFMPQMLENVAGIMPSNSWYEAYSYGYGEKPCNIV</sequence>
<keyword evidence="2" id="KW-1185">Reference proteome</keyword>
<evidence type="ECO:0000313" key="1">
    <source>
        <dbReference type="EMBL" id="KAL3568989.1"/>
    </source>
</evidence>
<dbReference type="EMBL" id="RCHU02000016">
    <property type="protein sequence ID" value="KAL3568989.1"/>
    <property type="molecule type" value="Genomic_DNA"/>
</dbReference>
<accession>A0ACC4ARY7</accession>
<dbReference type="Proteomes" id="UP000309997">
    <property type="component" value="Unassembled WGS sequence"/>
</dbReference>
<proteinExistence type="predicted"/>
<name>A0ACC4ARY7_POPAL</name>
<gene>
    <name evidence="1" type="ORF">D5086_028879</name>
</gene>
<organism evidence="1 2">
    <name type="scientific">Populus alba</name>
    <name type="common">White poplar</name>
    <dbReference type="NCBI Taxonomy" id="43335"/>
    <lineage>
        <taxon>Eukaryota</taxon>
        <taxon>Viridiplantae</taxon>
        <taxon>Streptophyta</taxon>
        <taxon>Embryophyta</taxon>
        <taxon>Tracheophyta</taxon>
        <taxon>Spermatophyta</taxon>
        <taxon>Magnoliopsida</taxon>
        <taxon>eudicotyledons</taxon>
        <taxon>Gunneridae</taxon>
        <taxon>Pentapetalae</taxon>
        <taxon>rosids</taxon>
        <taxon>fabids</taxon>
        <taxon>Malpighiales</taxon>
        <taxon>Salicaceae</taxon>
        <taxon>Saliceae</taxon>
        <taxon>Populus</taxon>
    </lineage>
</organism>
<comment type="caution">
    <text evidence="1">The sequence shown here is derived from an EMBL/GenBank/DDBJ whole genome shotgun (WGS) entry which is preliminary data.</text>
</comment>
<protein>
    <submittedName>
        <fullName evidence="1">Uncharacterized protein</fullName>
    </submittedName>
</protein>
<reference evidence="1 2" key="1">
    <citation type="journal article" date="2024" name="Plant Biotechnol. J.">
        <title>Genome and CRISPR/Cas9 system of a widespread forest tree (Populus alba) in the world.</title>
        <authorList>
            <person name="Liu Y.J."/>
            <person name="Jiang P.F."/>
            <person name="Han X.M."/>
            <person name="Li X.Y."/>
            <person name="Wang H.M."/>
            <person name="Wang Y.J."/>
            <person name="Wang X.X."/>
            <person name="Zeng Q.Y."/>
        </authorList>
    </citation>
    <scope>NUCLEOTIDE SEQUENCE [LARGE SCALE GENOMIC DNA]</scope>
    <source>
        <strain evidence="2">cv. PAL-ZL1</strain>
    </source>
</reference>
<evidence type="ECO:0000313" key="2">
    <source>
        <dbReference type="Proteomes" id="UP000309997"/>
    </source>
</evidence>